<evidence type="ECO:0000313" key="2">
    <source>
        <dbReference type="EMBL" id="KAL1411785.1"/>
    </source>
</evidence>
<sequence>MPSSAYTHDESNLGAKARGIKRQGTDADPDADPDADAPVITDSAVWSKGDFALVSADNVRFRIDHHYLLSASSVFRDLASAATSDSREIHFTDWTMERSSTIGHFLELITDGTIHKRCLADVEPMVYLGKLLDKYDCLAAMKLFKLFLLSQLQDDLAAECLVVAAALDDMDLCAKCFDTPPGSQWVSEDLVDEASEFDFYCSDNPAYAYPRFHPQTLPWIWARHIPSDYLWALNRAWIASQNEDKDMGDMFKQFLRVARRESVARFKSIC</sequence>
<name>A0ABR3QAV6_9TREE</name>
<proteinExistence type="predicted"/>
<dbReference type="EMBL" id="JBBXJM010000002">
    <property type="protein sequence ID" value="KAL1411785.1"/>
    <property type="molecule type" value="Genomic_DNA"/>
</dbReference>
<evidence type="ECO:0000256" key="1">
    <source>
        <dbReference type="SAM" id="MobiDB-lite"/>
    </source>
</evidence>
<dbReference type="Proteomes" id="UP001565368">
    <property type="component" value="Unassembled WGS sequence"/>
</dbReference>
<dbReference type="GeneID" id="95983795"/>
<gene>
    <name evidence="2" type="ORF">Q8F55_002752</name>
</gene>
<evidence type="ECO:0000313" key="3">
    <source>
        <dbReference type="Proteomes" id="UP001565368"/>
    </source>
</evidence>
<reference evidence="2 3" key="1">
    <citation type="submission" date="2023-08" db="EMBL/GenBank/DDBJ databases">
        <title>Annotated Genome Sequence of Vanrija albida AlHP1.</title>
        <authorList>
            <person name="Herzog R."/>
        </authorList>
    </citation>
    <scope>NUCLEOTIDE SEQUENCE [LARGE SCALE GENOMIC DNA]</scope>
    <source>
        <strain evidence="2 3">AlHP1</strain>
    </source>
</reference>
<dbReference type="RefSeq" id="XP_069211729.1">
    <property type="nucleotide sequence ID" value="XM_069351343.1"/>
</dbReference>
<keyword evidence="3" id="KW-1185">Reference proteome</keyword>
<protein>
    <recommendedName>
        <fullName evidence="4">BTB domain-containing protein</fullName>
    </recommendedName>
</protein>
<organism evidence="2 3">
    <name type="scientific">Vanrija albida</name>
    <dbReference type="NCBI Taxonomy" id="181172"/>
    <lineage>
        <taxon>Eukaryota</taxon>
        <taxon>Fungi</taxon>
        <taxon>Dikarya</taxon>
        <taxon>Basidiomycota</taxon>
        <taxon>Agaricomycotina</taxon>
        <taxon>Tremellomycetes</taxon>
        <taxon>Trichosporonales</taxon>
        <taxon>Trichosporonaceae</taxon>
        <taxon>Vanrija</taxon>
    </lineage>
</organism>
<dbReference type="Gene3D" id="3.30.710.10">
    <property type="entry name" value="Potassium Channel Kv1.1, Chain A"/>
    <property type="match status" value="1"/>
</dbReference>
<feature type="region of interest" description="Disordered" evidence="1">
    <location>
        <begin position="1"/>
        <end position="35"/>
    </location>
</feature>
<comment type="caution">
    <text evidence="2">The sequence shown here is derived from an EMBL/GenBank/DDBJ whole genome shotgun (WGS) entry which is preliminary data.</text>
</comment>
<accession>A0ABR3QAV6</accession>
<evidence type="ECO:0008006" key="4">
    <source>
        <dbReference type="Google" id="ProtNLM"/>
    </source>
</evidence>
<dbReference type="InterPro" id="IPR011333">
    <property type="entry name" value="SKP1/BTB/POZ_sf"/>
</dbReference>